<evidence type="ECO:0000313" key="10">
    <source>
        <dbReference type="EMBL" id="MBA8794075.1"/>
    </source>
</evidence>
<keyword evidence="4 8" id="KW-0812">Transmembrane</keyword>
<keyword evidence="5 8" id="KW-1133">Transmembrane helix</keyword>
<dbReference type="RefSeq" id="WP_182559594.1">
    <property type="nucleotide sequence ID" value="NZ_JACGWT010000002.1"/>
</dbReference>
<feature type="transmembrane region" description="Helical" evidence="8">
    <location>
        <begin position="678"/>
        <end position="699"/>
    </location>
</feature>
<feature type="transmembrane region" description="Helical" evidence="8">
    <location>
        <begin position="306"/>
        <end position="329"/>
    </location>
</feature>
<feature type="transmembrane region" description="Helical" evidence="8">
    <location>
        <begin position="37"/>
        <end position="56"/>
    </location>
</feature>
<dbReference type="Pfam" id="PF03176">
    <property type="entry name" value="MMPL"/>
    <property type="match status" value="2"/>
</dbReference>
<sequence length="774" mass="81244">MTDPGEPRLIERMAASASAVVAAVGHGYRTVVVRGRWVVIGAWTALATIMIILVPVQTNGGGFGDLLPPDSPVLRVEQRILATFRVPVIAGTTVVVHQPGGLSVLTRADSLLWALGTTQTVLEAPEPPPPGAIQAAIPVPTGRSDTTVTYLFMTDGTGLRNTVRLAQQYAAHFNNQSGVGTYVTGFVPAQVAQGDYLRERLRLFEIATVLLIILVVAIAFRSLLAPLAVLAIAAVGYGVYFPVLSSLAAALGFEVPTQLEPVLVALLLGVVTDYCVLFFADFRDELDTRPTVADATRAALQRNGSIVGVAGLTVAGGTIALLAAPFAIFRGLGPALALTVLVGLAVCLTLTPAVMAVLGRRLFTPLPGRRSERERAITRRRQVSTDSRLTRFVALITRRGPALVTLVLVVVVLGLATLPLARARLDLSFTAGLPRDDAVAEGARLLDQVGLRGITAPTEILVEGTNLTGRRTALAALERKLSAQPGVSRVIGPADLPTAKARGLVLTPDGRAARYVVVFDSDPLASRAITDARLLRDRLPTLSARAGLADTQLSLTGQTLIADEVGQLTRRSLEVTLLVAMAIELMILVLFLRAVVAPVALLACSVLSVAAALGLTTLVFQDILGQEGLTFYAPFAAAVLLIALGSDYNVFSIGTIWNEARRQPMRPALIEAVPRASHAITTAGAILAATFALVAVIPLATFRQIAFAMTVGLLLDTFLVRPVLTPAVLALLGPAARWPSRPPRVPGPRPLPHPTPDGGPAPSTAGGLPGGQRA</sequence>
<accession>A0A7W3IRX0</accession>
<feature type="compositionally biased region" description="Pro residues" evidence="7">
    <location>
        <begin position="740"/>
        <end position="759"/>
    </location>
</feature>
<protein>
    <submittedName>
        <fullName evidence="10">RND superfamily putative drug exporter</fullName>
    </submittedName>
</protein>
<evidence type="ECO:0000256" key="3">
    <source>
        <dbReference type="ARBA" id="ARBA00022475"/>
    </source>
</evidence>
<evidence type="ECO:0000256" key="2">
    <source>
        <dbReference type="ARBA" id="ARBA00010157"/>
    </source>
</evidence>
<keyword evidence="11" id="KW-1185">Reference proteome</keyword>
<keyword evidence="3" id="KW-1003">Cell membrane</keyword>
<dbReference type="AlphaFoldDB" id="A0A7W3IRX0"/>
<feature type="domain" description="Membrane transport protein MMPL" evidence="9">
    <location>
        <begin position="471"/>
        <end position="741"/>
    </location>
</feature>
<gene>
    <name evidence="10" type="ORF">FHX74_001680</name>
</gene>
<dbReference type="GO" id="GO:0005886">
    <property type="term" value="C:plasma membrane"/>
    <property type="evidence" value="ECO:0007669"/>
    <property type="project" value="UniProtKB-SubCell"/>
</dbReference>
<reference evidence="10 11" key="1">
    <citation type="submission" date="2020-07" db="EMBL/GenBank/DDBJ databases">
        <title>Sequencing the genomes of 1000 actinobacteria strains.</title>
        <authorList>
            <person name="Klenk H.-P."/>
        </authorList>
    </citation>
    <scope>NUCLEOTIDE SEQUENCE [LARGE SCALE GENOMIC DNA]</scope>
    <source>
        <strain evidence="10 11">DSM 100723</strain>
    </source>
</reference>
<comment type="similarity">
    <text evidence="2">Belongs to the resistance-nodulation-cell division (RND) (TC 2.A.6) family. MmpL subfamily.</text>
</comment>
<feature type="transmembrane region" description="Helical" evidence="8">
    <location>
        <begin position="632"/>
        <end position="657"/>
    </location>
</feature>
<feature type="transmembrane region" description="Helical" evidence="8">
    <location>
        <begin position="227"/>
        <end position="250"/>
    </location>
</feature>
<feature type="transmembrane region" description="Helical" evidence="8">
    <location>
        <begin position="335"/>
        <end position="359"/>
    </location>
</feature>
<dbReference type="PANTHER" id="PTHR33406:SF6">
    <property type="entry name" value="MEMBRANE PROTEIN YDGH-RELATED"/>
    <property type="match status" value="1"/>
</dbReference>
<dbReference type="Proteomes" id="UP000523079">
    <property type="component" value="Unassembled WGS sequence"/>
</dbReference>
<evidence type="ECO:0000256" key="4">
    <source>
        <dbReference type="ARBA" id="ARBA00022692"/>
    </source>
</evidence>
<evidence type="ECO:0000256" key="1">
    <source>
        <dbReference type="ARBA" id="ARBA00004651"/>
    </source>
</evidence>
<comment type="subcellular location">
    <subcellularLocation>
        <location evidence="1">Cell membrane</location>
        <topology evidence="1">Multi-pass membrane protein</topology>
    </subcellularLocation>
</comment>
<feature type="transmembrane region" description="Helical" evidence="8">
    <location>
        <begin position="201"/>
        <end position="220"/>
    </location>
</feature>
<evidence type="ECO:0000313" key="11">
    <source>
        <dbReference type="Proteomes" id="UP000523079"/>
    </source>
</evidence>
<feature type="transmembrane region" description="Helical" evidence="8">
    <location>
        <begin position="599"/>
        <end position="620"/>
    </location>
</feature>
<feature type="transmembrane region" description="Helical" evidence="8">
    <location>
        <begin position="262"/>
        <end position="280"/>
    </location>
</feature>
<dbReference type="PANTHER" id="PTHR33406">
    <property type="entry name" value="MEMBRANE PROTEIN MJ1562-RELATED"/>
    <property type="match status" value="1"/>
</dbReference>
<feature type="transmembrane region" description="Helical" evidence="8">
    <location>
        <begin position="401"/>
        <end position="421"/>
    </location>
</feature>
<comment type="caution">
    <text evidence="10">The sequence shown here is derived from an EMBL/GenBank/DDBJ whole genome shotgun (WGS) entry which is preliminary data.</text>
</comment>
<evidence type="ECO:0000256" key="7">
    <source>
        <dbReference type="SAM" id="MobiDB-lite"/>
    </source>
</evidence>
<keyword evidence="6 8" id="KW-0472">Membrane</keyword>
<dbReference type="SUPFAM" id="SSF82866">
    <property type="entry name" value="Multidrug efflux transporter AcrB transmembrane domain"/>
    <property type="match status" value="2"/>
</dbReference>
<evidence type="ECO:0000259" key="9">
    <source>
        <dbReference type="Pfam" id="PF03176"/>
    </source>
</evidence>
<evidence type="ECO:0000256" key="5">
    <source>
        <dbReference type="ARBA" id="ARBA00022989"/>
    </source>
</evidence>
<feature type="transmembrane region" description="Helical" evidence="8">
    <location>
        <begin position="575"/>
        <end position="592"/>
    </location>
</feature>
<dbReference type="EMBL" id="JACGWT010000002">
    <property type="protein sequence ID" value="MBA8794075.1"/>
    <property type="molecule type" value="Genomic_DNA"/>
</dbReference>
<dbReference type="InterPro" id="IPR004869">
    <property type="entry name" value="MMPL_dom"/>
</dbReference>
<dbReference type="Gene3D" id="1.20.1640.10">
    <property type="entry name" value="Multidrug efflux transporter AcrB transmembrane domain"/>
    <property type="match status" value="2"/>
</dbReference>
<dbReference type="InterPro" id="IPR050545">
    <property type="entry name" value="Mycobact_MmpL"/>
</dbReference>
<feature type="domain" description="Membrane transport protein MMPL" evidence="9">
    <location>
        <begin position="156"/>
        <end position="373"/>
    </location>
</feature>
<proteinExistence type="inferred from homology"/>
<feature type="region of interest" description="Disordered" evidence="7">
    <location>
        <begin position="739"/>
        <end position="774"/>
    </location>
</feature>
<organism evidence="10 11">
    <name type="scientific">Microlunatus kandeliicorticis</name>
    <dbReference type="NCBI Taxonomy" id="1759536"/>
    <lineage>
        <taxon>Bacteria</taxon>
        <taxon>Bacillati</taxon>
        <taxon>Actinomycetota</taxon>
        <taxon>Actinomycetes</taxon>
        <taxon>Propionibacteriales</taxon>
        <taxon>Propionibacteriaceae</taxon>
        <taxon>Microlunatus</taxon>
    </lineage>
</organism>
<evidence type="ECO:0000256" key="6">
    <source>
        <dbReference type="ARBA" id="ARBA00023136"/>
    </source>
</evidence>
<name>A0A7W3IRX0_9ACTN</name>
<evidence type="ECO:0000256" key="8">
    <source>
        <dbReference type="SAM" id="Phobius"/>
    </source>
</evidence>